<evidence type="ECO:0000313" key="2">
    <source>
        <dbReference type="EMBL" id="MFC4306403.1"/>
    </source>
</evidence>
<evidence type="ECO:0000313" key="3">
    <source>
        <dbReference type="Proteomes" id="UP001595755"/>
    </source>
</evidence>
<accession>A0ABV8SFT7</accession>
<protein>
    <submittedName>
        <fullName evidence="2">Uncharacterized protein</fullName>
    </submittedName>
</protein>
<feature type="region of interest" description="Disordered" evidence="1">
    <location>
        <begin position="1"/>
        <end position="31"/>
    </location>
</feature>
<comment type="caution">
    <text evidence="2">The sequence shown here is derived from an EMBL/GenBank/DDBJ whole genome shotgun (WGS) entry which is preliminary data.</text>
</comment>
<keyword evidence="3" id="KW-1185">Reference proteome</keyword>
<gene>
    <name evidence="2" type="ORF">ACFO1S_23545</name>
</gene>
<proteinExistence type="predicted"/>
<organism evidence="2 3">
    <name type="scientific">Cohnella boryungensis</name>
    <dbReference type="NCBI Taxonomy" id="768479"/>
    <lineage>
        <taxon>Bacteria</taxon>
        <taxon>Bacillati</taxon>
        <taxon>Bacillota</taxon>
        <taxon>Bacilli</taxon>
        <taxon>Bacillales</taxon>
        <taxon>Paenibacillaceae</taxon>
        <taxon>Cohnella</taxon>
    </lineage>
</organism>
<reference evidence="3" key="1">
    <citation type="journal article" date="2019" name="Int. J. Syst. Evol. Microbiol.">
        <title>The Global Catalogue of Microorganisms (GCM) 10K type strain sequencing project: providing services to taxonomists for standard genome sequencing and annotation.</title>
        <authorList>
            <consortium name="The Broad Institute Genomics Platform"/>
            <consortium name="The Broad Institute Genome Sequencing Center for Infectious Disease"/>
            <person name="Wu L."/>
            <person name="Ma J."/>
        </authorList>
    </citation>
    <scope>NUCLEOTIDE SEQUENCE [LARGE SCALE GENOMIC DNA]</scope>
    <source>
        <strain evidence="3">CGMCC 4.1641</strain>
    </source>
</reference>
<dbReference type="RefSeq" id="WP_204605073.1">
    <property type="nucleotide sequence ID" value="NZ_JBHSED010000058.1"/>
</dbReference>
<evidence type="ECO:0000256" key="1">
    <source>
        <dbReference type="SAM" id="MobiDB-lite"/>
    </source>
</evidence>
<sequence length="83" mass="10063">MTEAGNQEMNEGAKKIKKQRGRENIQPKQRRHVVREAAHEYVIQNVVPFNEIERWLEEYPRWKQRIETIKSQLSHIYRGLQHV</sequence>
<name>A0ABV8SFT7_9BACL</name>
<dbReference type="EMBL" id="JBHSED010000058">
    <property type="protein sequence ID" value="MFC4306403.1"/>
    <property type="molecule type" value="Genomic_DNA"/>
</dbReference>
<dbReference type="Proteomes" id="UP001595755">
    <property type="component" value="Unassembled WGS sequence"/>
</dbReference>